<sequence>MVMPPKFEPFTTLLLKVQEFLDDNREYRVLNAQTLDVRYKSVPAPALTKNTNNSQAKDRHSISTNTDTCHPNAVQTLRNDDPIGVTPDLLTPDDLTEVKEDRDHNESVHEQPQHLVFNRKQPVRNFESHYIRIMYDHNLHGPLYTCKRHLEFFMERDEWRAPGVEHRWTYLCAETIPVLAKDEDEIADKIDVTLFTTKHTLLQMPRVYYAVRLYFDTRVEFVGPPYGTGSTKRSLLKSFSLRSNSDRQSLKRDWFERRTHSEVSAYRANSMDEEAKTAPVAPDVAKDKDKRGMEFLVGIGVWAQEYSVCDDSQESVSKMAYRFMQQNIEKRYIDRQLKIDDIIVFDEDLPPRRDCRLTFVDFAPVLKVGLVDRIGSWSLMTSPNDISLLSVQYTKLVDFANKWLKDRQFWDVVCCETVNAILVINVSQSGAIIGKRICKEFKTNEQGPVFGCNTHPVKMLRVWIKPVDSREYNEKVRPIVPQIQFRDFEPRILDSSNNRFESIDEVVARLNGAINAEEITGKILNVQTLACSATQDWKVDPQSTQSMIWKGKMVYVLRVFYVLGPIHEEEVGLADFVPQCLGGEELFKRPKFESQSCLLRKASKWLSENPEINFCSAMSLDVNHNGWTPIDTKKMSARGGGDFIRILRIMYTKPREVPEDIPISLTLPPPPPIYLEHRTFVLHKDYSEIKRAINDFVGRDEWLTSQTQFKWHLMSCQTVPVFANNGLKTSLESNSDQSFQALLSSNLTLSRREYFALRLYYDVGYYGVDHTQGQRSTATNSQDTELVDFANKWLLDREHWDVISCETVGAIIQIQLNDYGFIERKRVLTTYTIPDTYNEGVHLTGLLTYKVPVNLYVKMLRLWVRPFDTREYNEKVRPIVPQIQFRDFEPRILDSKSNRFESIDEVVARLNGAINAEEITGKILNVQTLACSATQDWQIDSQCTQSTPWIGKTVFVLRVFWTIGPIQDEEVGLADFVPQCL</sequence>
<dbReference type="Proteomes" id="UP000728032">
    <property type="component" value="Unassembled WGS sequence"/>
</dbReference>
<dbReference type="EMBL" id="CAJPVJ010003025">
    <property type="protein sequence ID" value="CAG2167095.1"/>
    <property type="molecule type" value="Genomic_DNA"/>
</dbReference>
<keyword evidence="3" id="KW-1185">Reference proteome</keyword>
<gene>
    <name evidence="2" type="ORF">ONB1V03_LOCUS6607</name>
</gene>
<dbReference type="EMBL" id="OC917850">
    <property type="protein sequence ID" value="CAD7648134.1"/>
    <property type="molecule type" value="Genomic_DNA"/>
</dbReference>
<feature type="non-terminal residue" evidence="2">
    <location>
        <position position="1"/>
    </location>
</feature>
<evidence type="ECO:0000313" key="2">
    <source>
        <dbReference type="EMBL" id="CAD7648134.1"/>
    </source>
</evidence>
<protein>
    <submittedName>
        <fullName evidence="2">Uncharacterized protein</fullName>
    </submittedName>
</protein>
<evidence type="ECO:0000313" key="3">
    <source>
        <dbReference type="Proteomes" id="UP000728032"/>
    </source>
</evidence>
<name>A0A7R9LVL5_9ACAR</name>
<accession>A0A7R9LVL5</accession>
<dbReference type="AlphaFoldDB" id="A0A7R9LVL5"/>
<organism evidence="2">
    <name type="scientific">Oppiella nova</name>
    <dbReference type="NCBI Taxonomy" id="334625"/>
    <lineage>
        <taxon>Eukaryota</taxon>
        <taxon>Metazoa</taxon>
        <taxon>Ecdysozoa</taxon>
        <taxon>Arthropoda</taxon>
        <taxon>Chelicerata</taxon>
        <taxon>Arachnida</taxon>
        <taxon>Acari</taxon>
        <taxon>Acariformes</taxon>
        <taxon>Sarcoptiformes</taxon>
        <taxon>Oribatida</taxon>
        <taxon>Brachypylina</taxon>
        <taxon>Oppioidea</taxon>
        <taxon>Oppiidae</taxon>
        <taxon>Oppiella</taxon>
    </lineage>
</organism>
<dbReference type="OrthoDB" id="6508251at2759"/>
<feature type="compositionally biased region" description="Polar residues" evidence="1">
    <location>
        <begin position="62"/>
        <end position="77"/>
    </location>
</feature>
<proteinExistence type="predicted"/>
<feature type="region of interest" description="Disordered" evidence="1">
    <location>
        <begin position="46"/>
        <end position="85"/>
    </location>
</feature>
<evidence type="ECO:0000256" key="1">
    <source>
        <dbReference type="SAM" id="MobiDB-lite"/>
    </source>
</evidence>
<reference evidence="2" key="1">
    <citation type="submission" date="2020-11" db="EMBL/GenBank/DDBJ databases">
        <authorList>
            <person name="Tran Van P."/>
        </authorList>
    </citation>
    <scope>NUCLEOTIDE SEQUENCE</scope>
</reference>